<comment type="caution">
    <text evidence="5">The sequence shown here is derived from an EMBL/GenBank/DDBJ whole genome shotgun (WGS) entry which is preliminary data.</text>
</comment>
<dbReference type="InterPro" id="IPR013780">
    <property type="entry name" value="Glyco_hydro_b"/>
</dbReference>
<accession>A0A0F5YKT4</accession>
<dbReference type="InterPro" id="IPR006047">
    <property type="entry name" value="GH13_cat_dom"/>
</dbReference>
<dbReference type="SUPFAM" id="SSF51011">
    <property type="entry name" value="Glycosyl hydrolase domain"/>
    <property type="match status" value="1"/>
</dbReference>
<sequence>MIIESNLWYKNAIVYSLDVETFKDSNGDGVGDFEGLTQSLDYLSGLGITCLWLLPFYPSPNRDNGYDIMDYYNIDSRLGTLGDFVEFIRKAEDKGIRVLIDLVVNHTSIEHPWFQKSRADKNSKYRNYYVWSEETPKNNPELIMFPSVEDSIWEYDEQAEAYYLHHFLKEQPDLNIANPEVQEEVLKIMEFWLKLGISGFRIDAAPFLILGVGIEGGTSEDLQHFLEKMRKFVQYHCPDGVLLAEANVSPDKFSIYFGNDDRMHLLFNFYLNQYLFLALARQDASTLGKALKQISDIPEHSQWLNFVRHHDELTLDILSDSERQEVFDTFAPEENMQIFGRGIRRRLPPMVNGNRKQIELIYSLIFSLPGTPLLRYGEEIGMGDDLSLEGRTSVRTPMQWSNQPNGEFSNSATENLTRPVIKDGKYGYQSLNVSEQQRDPTALINWTERLIRIRKQYSQLGEGKWSILETDHPAVFAHCCLGEDDAILVLHNLGNDYCKVTIKSNDDYQYLMDIFGDNYYEPLQHDFKNIPLSAYGYRWLRVSQK</sequence>
<dbReference type="PATRIC" id="fig|1637645.4.peg.990"/>
<evidence type="ECO:0000313" key="5">
    <source>
        <dbReference type="EMBL" id="KKD39524.1"/>
    </source>
</evidence>
<evidence type="ECO:0000256" key="2">
    <source>
        <dbReference type="RuleBase" id="RU003615"/>
    </source>
</evidence>
<dbReference type="SMART" id="SM00642">
    <property type="entry name" value="Aamy"/>
    <property type="match status" value="1"/>
</dbReference>
<protein>
    <recommendedName>
        <fullName evidence="3">Alpha-amylase</fullName>
        <ecNumber evidence="3">3.2.1.1</ecNumber>
    </recommendedName>
</protein>
<dbReference type="GO" id="GO:0043169">
    <property type="term" value="F:cation binding"/>
    <property type="evidence" value="ECO:0007669"/>
    <property type="project" value="InterPro"/>
</dbReference>
<dbReference type="SUPFAM" id="SSF51445">
    <property type="entry name" value="(Trans)glycosidases"/>
    <property type="match status" value="1"/>
</dbReference>
<gene>
    <name evidence="5" type="ORF">WN50_02955</name>
</gene>
<dbReference type="Gene3D" id="2.60.40.1180">
    <property type="entry name" value="Golgi alpha-mannosidase II"/>
    <property type="match status" value="1"/>
</dbReference>
<dbReference type="PANTHER" id="PTHR10357">
    <property type="entry name" value="ALPHA-AMYLASE FAMILY MEMBER"/>
    <property type="match status" value="1"/>
</dbReference>
<proteinExistence type="inferred from homology"/>
<dbReference type="OrthoDB" id="9805159at2"/>
<evidence type="ECO:0000259" key="4">
    <source>
        <dbReference type="SMART" id="SM00642"/>
    </source>
</evidence>
<dbReference type="PRINTS" id="PR00110">
    <property type="entry name" value="ALPHAAMYLASE"/>
</dbReference>
<evidence type="ECO:0000313" key="6">
    <source>
        <dbReference type="Proteomes" id="UP000033607"/>
    </source>
</evidence>
<dbReference type="PANTHER" id="PTHR10357:SF219">
    <property type="entry name" value="MALTOSE ALPHA-D-GLUCOSYLTRANSFERASE"/>
    <property type="match status" value="1"/>
</dbReference>
<dbReference type="AlphaFoldDB" id="A0A0F5YKT4"/>
<reference evidence="5 6" key="1">
    <citation type="submission" date="2015-06" db="EMBL/GenBank/DDBJ databases">
        <title>Draft genome assembly of filamentous brackish cyanobacterium Limnoraphis robusta strain CS-951.</title>
        <authorList>
            <person name="Willis A."/>
            <person name="Parks M."/>
            <person name="Burford M.A."/>
        </authorList>
    </citation>
    <scope>NUCLEOTIDE SEQUENCE [LARGE SCALE GENOMIC DNA]</scope>
    <source>
        <strain evidence="5 6">CS-951</strain>
    </source>
</reference>
<dbReference type="EC" id="3.2.1.1" evidence="3"/>
<dbReference type="InterPro" id="IPR045857">
    <property type="entry name" value="O16G_dom_2"/>
</dbReference>
<comment type="similarity">
    <text evidence="1 2">Belongs to the glycosyl hydrolase 13 family.</text>
</comment>
<dbReference type="CDD" id="cd11334">
    <property type="entry name" value="AmyAc_TreS"/>
    <property type="match status" value="1"/>
</dbReference>
<name>A0A0F5YKT4_9CYAN</name>
<dbReference type="GO" id="GO:0004556">
    <property type="term" value="F:alpha-amylase activity"/>
    <property type="evidence" value="ECO:0007669"/>
    <property type="project" value="UniProtKB-UniRule"/>
</dbReference>
<dbReference type="RefSeq" id="WP_046277014.1">
    <property type="nucleotide sequence ID" value="NZ_LATL02000055.1"/>
</dbReference>
<dbReference type="Proteomes" id="UP000033607">
    <property type="component" value="Unassembled WGS sequence"/>
</dbReference>
<keyword evidence="3" id="KW-0326">Glycosidase</keyword>
<organism evidence="5 6">
    <name type="scientific">Limnoraphis robusta CS-951</name>
    <dbReference type="NCBI Taxonomy" id="1637645"/>
    <lineage>
        <taxon>Bacteria</taxon>
        <taxon>Bacillati</taxon>
        <taxon>Cyanobacteriota</taxon>
        <taxon>Cyanophyceae</taxon>
        <taxon>Oscillatoriophycideae</taxon>
        <taxon>Oscillatoriales</taxon>
        <taxon>Sirenicapillariaceae</taxon>
        <taxon>Limnoraphis</taxon>
    </lineage>
</organism>
<keyword evidence="3" id="KW-0378">Hydrolase</keyword>
<dbReference type="GO" id="GO:0005975">
    <property type="term" value="P:carbohydrate metabolic process"/>
    <property type="evidence" value="ECO:0007669"/>
    <property type="project" value="InterPro"/>
</dbReference>
<dbReference type="Gene3D" id="3.90.400.10">
    <property type="entry name" value="Oligo-1,6-glucosidase, Domain 2"/>
    <property type="match status" value="1"/>
</dbReference>
<dbReference type="EMBL" id="LATL02000055">
    <property type="protein sequence ID" value="KKD39524.1"/>
    <property type="molecule type" value="Genomic_DNA"/>
</dbReference>
<comment type="catalytic activity">
    <reaction evidence="3">
        <text>Endohydrolysis of (1-&gt;4)-alpha-D-glucosidic linkages in polysaccharides containing three or more (1-&gt;4)-alpha-linked D-glucose units.</text>
        <dbReference type="EC" id="3.2.1.1"/>
    </reaction>
</comment>
<dbReference type="InterPro" id="IPR006046">
    <property type="entry name" value="Alpha_amylase"/>
</dbReference>
<dbReference type="InterPro" id="IPR017853">
    <property type="entry name" value="GH"/>
</dbReference>
<feature type="domain" description="Glycosyl hydrolase family 13 catalytic" evidence="4">
    <location>
        <begin position="16"/>
        <end position="454"/>
    </location>
</feature>
<dbReference type="Pfam" id="PF00128">
    <property type="entry name" value="Alpha-amylase"/>
    <property type="match status" value="1"/>
</dbReference>
<dbReference type="Gene3D" id="3.20.20.80">
    <property type="entry name" value="Glycosidases"/>
    <property type="match status" value="1"/>
</dbReference>
<evidence type="ECO:0000256" key="3">
    <source>
        <dbReference type="RuleBase" id="RU361134"/>
    </source>
</evidence>
<keyword evidence="3" id="KW-0119">Carbohydrate metabolism</keyword>
<evidence type="ECO:0000256" key="1">
    <source>
        <dbReference type="ARBA" id="ARBA00008061"/>
    </source>
</evidence>